<organism evidence="2 3">
    <name type="scientific">Ilyodon furcidens</name>
    <name type="common">goldbreast splitfin</name>
    <dbReference type="NCBI Taxonomy" id="33524"/>
    <lineage>
        <taxon>Eukaryota</taxon>
        <taxon>Metazoa</taxon>
        <taxon>Chordata</taxon>
        <taxon>Craniata</taxon>
        <taxon>Vertebrata</taxon>
        <taxon>Euteleostomi</taxon>
        <taxon>Actinopterygii</taxon>
        <taxon>Neopterygii</taxon>
        <taxon>Teleostei</taxon>
        <taxon>Neoteleostei</taxon>
        <taxon>Acanthomorphata</taxon>
        <taxon>Ovalentaria</taxon>
        <taxon>Atherinomorphae</taxon>
        <taxon>Cyprinodontiformes</taxon>
        <taxon>Goodeidae</taxon>
        <taxon>Ilyodon</taxon>
    </lineage>
</organism>
<feature type="compositionally biased region" description="Basic and acidic residues" evidence="1">
    <location>
        <begin position="58"/>
        <end position="67"/>
    </location>
</feature>
<evidence type="ECO:0000313" key="2">
    <source>
        <dbReference type="EMBL" id="MEQ2252696.1"/>
    </source>
</evidence>
<name>A0ABV0V8D5_9TELE</name>
<protein>
    <submittedName>
        <fullName evidence="2">Uncharacterized protein</fullName>
    </submittedName>
</protein>
<keyword evidence="3" id="KW-1185">Reference proteome</keyword>
<reference evidence="2 3" key="1">
    <citation type="submission" date="2021-06" db="EMBL/GenBank/DDBJ databases">
        <authorList>
            <person name="Palmer J.M."/>
        </authorList>
    </citation>
    <scope>NUCLEOTIDE SEQUENCE [LARGE SCALE GENOMIC DNA]</scope>
    <source>
        <strain evidence="3">if_2019</strain>
        <tissue evidence="2">Muscle</tissue>
    </source>
</reference>
<evidence type="ECO:0000256" key="1">
    <source>
        <dbReference type="SAM" id="MobiDB-lite"/>
    </source>
</evidence>
<feature type="region of interest" description="Disordered" evidence="1">
    <location>
        <begin position="43"/>
        <end position="124"/>
    </location>
</feature>
<evidence type="ECO:0000313" key="3">
    <source>
        <dbReference type="Proteomes" id="UP001482620"/>
    </source>
</evidence>
<accession>A0ABV0V8D5</accession>
<comment type="caution">
    <text evidence="2">The sequence shown here is derived from an EMBL/GenBank/DDBJ whole genome shotgun (WGS) entry which is preliminary data.</text>
</comment>
<dbReference type="EMBL" id="JAHRIQ010095592">
    <property type="protein sequence ID" value="MEQ2252696.1"/>
    <property type="molecule type" value="Genomic_DNA"/>
</dbReference>
<dbReference type="Proteomes" id="UP001482620">
    <property type="component" value="Unassembled WGS sequence"/>
</dbReference>
<feature type="compositionally biased region" description="Low complexity" evidence="1">
    <location>
        <begin position="96"/>
        <end position="105"/>
    </location>
</feature>
<sequence length="124" mass="13246">MPASSMVPHTKTLLMCDVAYVNKEGIGAKVPARLSLEASYPTVPLLSHPCSTNSLPTETKDPREIPKRCRGSPYRLAAPLGRSSLGEAKPPKRSKPTTSRTPSTTQAPAGVLTLQTPNVHMDIS</sequence>
<gene>
    <name evidence="2" type="ORF">ILYODFUR_024500</name>
</gene>
<proteinExistence type="predicted"/>